<evidence type="ECO:0000256" key="4">
    <source>
        <dbReference type="ARBA" id="ARBA00022989"/>
    </source>
</evidence>
<evidence type="ECO:0000313" key="7">
    <source>
        <dbReference type="EMBL" id="NIA55050.1"/>
    </source>
</evidence>
<dbReference type="RefSeq" id="WP_166860082.1">
    <property type="nucleotide sequence ID" value="NZ_JAAQOM010000009.1"/>
</dbReference>
<gene>
    <name evidence="7" type="ORF">HAV22_15545</name>
</gene>
<keyword evidence="2" id="KW-1003">Cell membrane</keyword>
<comment type="caution">
    <text evidence="7">The sequence shown here is derived from an EMBL/GenBank/DDBJ whole genome shotgun (WGS) entry which is preliminary data.</text>
</comment>
<dbReference type="EMBL" id="JAAQOM010000009">
    <property type="protein sequence ID" value="NIA55050.1"/>
    <property type="molecule type" value="Genomic_DNA"/>
</dbReference>
<keyword evidence="8" id="KW-1185">Reference proteome</keyword>
<evidence type="ECO:0000256" key="2">
    <source>
        <dbReference type="ARBA" id="ARBA00022475"/>
    </source>
</evidence>
<keyword evidence="5 6" id="KW-0472">Membrane</keyword>
<dbReference type="InterPro" id="IPR022781">
    <property type="entry name" value="Flagellar_biosynth_FliO"/>
</dbReference>
<feature type="transmembrane region" description="Helical" evidence="6">
    <location>
        <begin position="26"/>
        <end position="49"/>
    </location>
</feature>
<accession>A0ABX0PDF3</accession>
<organism evidence="7 8">
    <name type="scientific">Telluria antibiotica</name>
    <dbReference type="NCBI Taxonomy" id="2717319"/>
    <lineage>
        <taxon>Bacteria</taxon>
        <taxon>Pseudomonadati</taxon>
        <taxon>Pseudomonadota</taxon>
        <taxon>Betaproteobacteria</taxon>
        <taxon>Burkholderiales</taxon>
        <taxon>Oxalobacteraceae</taxon>
        <taxon>Telluria group</taxon>
        <taxon>Telluria</taxon>
    </lineage>
</organism>
<protein>
    <submittedName>
        <fullName evidence="7">FliO/MopB family protein</fullName>
    </submittedName>
</protein>
<keyword evidence="4 6" id="KW-1133">Transmembrane helix</keyword>
<name>A0ABX0PDF3_9BURK</name>
<evidence type="ECO:0000256" key="5">
    <source>
        <dbReference type="ARBA" id="ARBA00023136"/>
    </source>
</evidence>
<comment type="subcellular location">
    <subcellularLocation>
        <location evidence="1">Cell membrane</location>
    </subcellularLocation>
</comment>
<evidence type="ECO:0000256" key="1">
    <source>
        <dbReference type="ARBA" id="ARBA00004236"/>
    </source>
</evidence>
<evidence type="ECO:0000256" key="3">
    <source>
        <dbReference type="ARBA" id="ARBA00022692"/>
    </source>
</evidence>
<evidence type="ECO:0000313" key="8">
    <source>
        <dbReference type="Proteomes" id="UP000716322"/>
    </source>
</evidence>
<keyword evidence="3 6" id="KW-0812">Transmembrane</keyword>
<evidence type="ECO:0000256" key="6">
    <source>
        <dbReference type="SAM" id="Phobius"/>
    </source>
</evidence>
<reference evidence="7 8" key="1">
    <citation type="submission" date="2020-03" db="EMBL/GenBank/DDBJ databases">
        <title>Genome sequence of strain Massilia sp. TW-1.</title>
        <authorList>
            <person name="Chaudhary D.K."/>
        </authorList>
    </citation>
    <scope>NUCLEOTIDE SEQUENCE [LARGE SCALE GENOMIC DNA]</scope>
    <source>
        <strain evidence="7 8">TW-1</strain>
    </source>
</reference>
<dbReference type="Proteomes" id="UP000716322">
    <property type="component" value="Unassembled WGS sequence"/>
</dbReference>
<dbReference type="Pfam" id="PF04347">
    <property type="entry name" value="FliO"/>
    <property type="match status" value="1"/>
</dbReference>
<sequence>MPASDRLTLAAPQPIPFKHDGGGAGAGVAGGGLAVLLVALAAIGAVLYLRKRLNLPLPGSGGQRLVKVLQSERMGPRALLSVVEFDGRRYLLAQGEHGITCVATSAASEPKEGT</sequence>
<proteinExistence type="predicted"/>